<dbReference type="Proteomes" id="UP001165121">
    <property type="component" value="Unassembled WGS sequence"/>
</dbReference>
<proteinExistence type="inferred from homology"/>
<protein>
    <submittedName>
        <fullName evidence="5">Unnamed protein product</fullName>
    </submittedName>
</protein>
<reference evidence="5" key="1">
    <citation type="submission" date="2023-04" db="EMBL/GenBank/DDBJ databases">
        <title>Phytophthora fragariaefolia NBRC 109709.</title>
        <authorList>
            <person name="Ichikawa N."/>
            <person name="Sato H."/>
            <person name="Tonouchi N."/>
        </authorList>
    </citation>
    <scope>NUCLEOTIDE SEQUENCE</scope>
    <source>
        <strain evidence="5">NBRC 109709</strain>
    </source>
</reference>
<keyword evidence="3" id="KW-0378">Hydrolase</keyword>
<sequence>MENFYDIVKKINARKADMEWLMTSKWNGKTANPELFDVETDSDDLSMGTTGEKHQALANEVMEHLDSVCLSSKFRLASGEGTVTFEQMVGMLARDSMLSDTIIDFSIRCICNTLEDCFALDSFAVTLRCPDPPATRISNIHYVVLPVHLSNIHWGVIIVGIAYKRETPTFTPYYYEPLCISSYSATLEATFEKTVRPFLRDWHNKTMSCMEYPVKEDGVWLNAPKQPDGTSCGVMIIAQVQSVLKDSFRFSKTTVTADDIAVMRLRIMWMIVINQR</sequence>
<dbReference type="PROSITE" id="PS50600">
    <property type="entry name" value="ULP_PROTEASE"/>
    <property type="match status" value="1"/>
</dbReference>
<comment type="similarity">
    <text evidence="1">Belongs to the peptidase C48 family.</text>
</comment>
<evidence type="ECO:0000256" key="1">
    <source>
        <dbReference type="ARBA" id="ARBA00005234"/>
    </source>
</evidence>
<dbReference type="AlphaFoldDB" id="A0A9W6Y3K2"/>
<accession>A0A9W6Y3K2</accession>
<organism evidence="5 6">
    <name type="scientific">Phytophthora fragariaefolia</name>
    <dbReference type="NCBI Taxonomy" id="1490495"/>
    <lineage>
        <taxon>Eukaryota</taxon>
        <taxon>Sar</taxon>
        <taxon>Stramenopiles</taxon>
        <taxon>Oomycota</taxon>
        <taxon>Peronosporomycetes</taxon>
        <taxon>Peronosporales</taxon>
        <taxon>Peronosporaceae</taxon>
        <taxon>Phytophthora</taxon>
    </lineage>
</organism>
<evidence type="ECO:0000256" key="3">
    <source>
        <dbReference type="ARBA" id="ARBA00022801"/>
    </source>
</evidence>
<dbReference type="OrthoDB" id="94677at2759"/>
<feature type="domain" description="Ubiquitin-like protease family profile" evidence="4">
    <location>
        <begin position="82"/>
        <end position="243"/>
    </location>
</feature>
<keyword evidence="2" id="KW-0645">Protease</keyword>
<dbReference type="SUPFAM" id="SSF54001">
    <property type="entry name" value="Cysteine proteinases"/>
    <property type="match status" value="1"/>
</dbReference>
<evidence type="ECO:0000259" key="4">
    <source>
        <dbReference type="PROSITE" id="PS50600"/>
    </source>
</evidence>
<evidence type="ECO:0000313" key="6">
    <source>
        <dbReference type="Proteomes" id="UP001165121"/>
    </source>
</evidence>
<dbReference type="Gene3D" id="3.40.395.10">
    <property type="entry name" value="Adenoviral Proteinase, Chain A"/>
    <property type="match status" value="1"/>
</dbReference>
<dbReference type="InterPro" id="IPR003653">
    <property type="entry name" value="Peptidase_C48_C"/>
</dbReference>
<gene>
    <name evidence="5" type="ORF">Pfra01_002056100</name>
</gene>
<dbReference type="InterPro" id="IPR038765">
    <property type="entry name" value="Papain-like_cys_pep_sf"/>
</dbReference>
<dbReference type="GO" id="GO:0008234">
    <property type="term" value="F:cysteine-type peptidase activity"/>
    <property type="evidence" value="ECO:0007669"/>
    <property type="project" value="InterPro"/>
</dbReference>
<dbReference type="EMBL" id="BSXT01002813">
    <property type="protein sequence ID" value="GMF51093.1"/>
    <property type="molecule type" value="Genomic_DNA"/>
</dbReference>
<name>A0A9W6Y3K2_9STRA</name>
<keyword evidence="6" id="KW-1185">Reference proteome</keyword>
<evidence type="ECO:0000256" key="2">
    <source>
        <dbReference type="ARBA" id="ARBA00022670"/>
    </source>
</evidence>
<evidence type="ECO:0000313" key="5">
    <source>
        <dbReference type="EMBL" id="GMF51093.1"/>
    </source>
</evidence>
<dbReference type="GO" id="GO:0006508">
    <property type="term" value="P:proteolysis"/>
    <property type="evidence" value="ECO:0007669"/>
    <property type="project" value="UniProtKB-KW"/>
</dbReference>
<comment type="caution">
    <text evidence="5">The sequence shown here is derived from an EMBL/GenBank/DDBJ whole genome shotgun (WGS) entry which is preliminary data.</text>
</comment>